<dbReference type="AlphaFoldDB" id="A0A7H0IQQ8"/>
<dbReference type="EMBL" id="CP060828">
    <property type="protein sequence ID" value="QNP75124.1"/>
    <property type="molecule type" value="Genomic_DNA"/>
</dbReference>
<sequence>MAARRTPSGWPGCRPGPGGCFFGRVADPAATDPDTCAVRDLNKLLRDDDRVGLSLLVMTDGITLVRKKSA</sequence>
<keyword evidence="2" id="KW-0808">Transferase</keyword>
<keyword evidence="5" id="KW-1185">Reference proteome</keyword>
<evidence type="ECO:0000256" key="2">
    <source>
        <dbReference type="ARBA" id="ARBA00022679"/>
    </source>
</evidence>
<evidence type="ECO:0000256" key="1">
    <source>
        <dbReference type="ARBA" id="ARBA00022603"/>
    </source>
</evidence>
<proteinExistence type="predicted"/>
<organism evidence="4 5">
    <name type="scientific">Streptomyces roseirectus</name>
    <dbReference type="NCBI Taxonomy" id="2768066"/>
    <lineage>
        <taxon>Bacteria</taxon>
        <taxon>Bacillati</taxon>
        <taxon>Actinomycetota</taxon>
        <taxon>Actinomycetes</taxon>
        <taxon>Kitasatosporales</taxon>
        <taxon>Streptomycetaceae</taxon>
        <taxon>Streptomyces</taxon>
    </lineage>
</organism>
<accession>A0A7H0IQQ8</accession>
<reference evidence="4 5" key="1">
    <citation type="submission" date="2020-08" db="EMBL/GenBank/DDBJ databases">
        <title>A novel species.</title>
        <authorList>
            <person name="Gao J."/>
        </authorList>
    </citation>
    <scope>NUCLEOTIDE SEQUENCE [LARGE SCALE GENOMIC DNA]</scope>
    <source>
        <strain evidence="4 5">CRXT-G-22</strain>
    </source>
</reference>
<dbReference type="GO" id="GO:0008171">
    <property type="term" value="F:O-methyltransferase activity"/>
    <property type="evidence" value="ECO:0007669"/>
    <property type="project" value="InterPro"/>
</dbReference>
<dbReference type="Proteomes" id="UP000516052">
    <property type="component" value="Chromosome"/>
</dbReference>
<evidence type="ECO:0008006" key="6">
    <source>
        <dbReference type="Google" id="ProtNLM"/>
    </source>
</evidence>
<dbReference type="KEGG" id="sroi:IAG44_40765"/>
<dbReference type="Pfam" id="PF01596">
    <property type="entry name" value="Methyltransf_3"/>
    <property type="match status" value="1"/>
</dbReference>
<dbReference type="InterPro" id="IPR002935">
    <property type="entry name" value="SAM_O-MeTrfase"/>
</dbReference>
<name>A0A7H0IQQ8_9ACTN</name>
<evidence type="ECO:0000313" key="5">
    <source>
        <dbReference type="Proteomes" id="UP000516052"/>
    </source>
</evidence>
<evidence type="ECO:0000313" key="4">
    <source>
        <dbReference type="EMBL" id="QNP75124.1"/>
    </source>
</evidence>
<dbReference type="GO" id="GO:0032259">
    <property type="term" value="P:methylation"/>
    <property type="evidence" value="ECO:0007669"/>
    <property type="project" value="UniProtKB-KW"/>
</dbReference>
<protein>
    <recommendedName>
        <fullName evidence="6">Methyltransferase</fullName>
    </recommendedName>
</protein>
<keyword evidence="3" id="KW-0949">S-adenosyl-L-methionine</keyword>
<dbReference type="InterPro" id="IPR029063">
    <property type="entry name" value="SAM-dependent_MTases_sf"/>
</dbReference>
<dbReference type="Gene3D" id="3.40.50.150">
    <property type="entry name" value="Vaccinia Virus protein VP39"/>
    <property type="match status" value="1"/>
</dbReference>
<dbReference type="RefSeq" id="WP_187752045.1">
    <property type="nucleotide sequence ID" value="NZ_CP060828.1"/>
</dbReference>
<evidence type="ECO:0000256" key="3">
    <source>
        <dbReference type="ARBA" id="ARBA00022691"/>
    </source>
</evidence>
<keyword evidence="1" id="KW-0489">Methyltransferase</keyword>
<gene>
    <name evidence="4" type="ORF">IAG44_40765</name>
</gene>